<keyword evidence="9" id="KW-1185">Reference proteome</keyword>
<dbReference type="SFLD" id="SFLDG01138">
    <property type="entry name" value="C1.6.2:_Deoxy-d-mannose-octulo"/>
    <property type="match status" value="1"/>
</dbReference>
<dbReference type="InterPro" id="IPR050793">
    <property type="entry name" value="CMP-NeuNAc_synthase"/>
</dbReference>
<evidence type="ECO:0000256" key="2">
    <source>
        <dbReference type="ARBA" id="ARBA00005893"/>
    </source>
</evidence>
<dbReference type="GO" id="GO:0016788">
    <property type="term" value="F:hydrolase activity, acting on ester bonds"/>
    <property type="evidence" value="ECO:0007669"/>
    <property type="project" value="InterPro"/>
</dbReference>
<sequence>MKKDIKVLFLDVDGVMTDGKIIYNERGEETKHFNVHDGLGIKLAMRAGLEIIIISGRKSVVTDYRAAELGIEAHTGIADKAALYREIRDAKGYADCNCAAIGDDINDIGMLRAAGTSATVADAPEYVKSEADYITFAKGGEGAVREFIEYILKKCGTWEDVLRSY</sequence>
<evidence type="ECO:0000256" key="5">
    <source>
        <dbReference type="ARBA" id="ARBA00022801"/>
    </source>
</evidence>
<dbReference type="RefSeq" id="WP_128466332.1">
    <property type="nucleotide sequence ID" value="NZ_CP035108.1"/>
</dbReference>
<dbReference type="PIRSF" id="PIRSF006118">
    <property type="entry name" value="KDO8-P_Ptase"/>
    <property type="match status" value="1"/>
</dbReference>
<name>A0A410JXW0_9BACT</name>
<evidence type="ECO:0000256" key="3">
    <source>
        <dbReference type="ARBA" id="ARBA00011881"/>
    </source>
</evidence>
<evidence type="ECO:0000256" key="4">
    <source>
        <dbReference type="ARBA" id="ARBA00022723"/>
    </source>
</evidence>
<comment type="subunit">
    <text evidence="3">Homotetramer.</text>
</comment>
<dbReference type="KEGG" id="gtl:EP073_06375"/>
<dbReference type="AlphaFoldDB" id="A0A410JXW0"/>
<dbReference type="InterPro" id="IPR036412">
    <property type="entry name" value="HAD-like_sf"/>
</dbReference>
<dbReference type="CDD" id="cd01630">
    <property type="entry name" value="HAD_KDO-like"/>
    <property type="match status" value="1"/>
</dbReference>
<evidence type="ECO:0000256" key="6">
    <source>
        <dbReference type="ARBA" id="ARBA00022842"/>
    </source>
</evidence>
<keyword evidence="5 8" id="KW-0378">Hydrolase</keyword>
<dbReference type="SFLD" id="SFLDG01136">
    <property type="entry name" value="C1.6:_Phosphoserine_Phosphatas"/>
    <property type="match status" value="1"/>
</dbReference>
<feature type="binding site" evidence="7">
    <location>
        <position position="13"/>
    </location>
    <ligand>
        <name>substrate</name>
    </ligand>
</feature>
<protein>
    <submittedName>
        <fullName evidence="8">HAD family hydrolase</fullName>
    </submittedName>
</protein>
<dbReference type="Pfam" id="PF08282">
    <property type="entry name" value="Hydrolase_3"/>
    <property type="match status" value="1"/>
</dbReference>
<comment type="similarity">
    <text evidence="2">Belongs to the KdsC family.</text>
</comment>
<dbReference type="InterPro" id="IPR010023">
    <property type="entry name" value="KdsC_fam"/>
</dbReference>
<evidence type="ECO:0000256" key="7">
    <source>
        <dbReference type="PIRSR" id="PIRSR006118-2"/>
    </source>
</evidence>
<feature type="binding site" evidence="7">
    <location>
        <position position="11"/>
    </location>
    <ligand>
        <name>Mg(2+)</name>
        <dbReference type="ChEBI" id="CHEBI:18420"/>
    </ligand>
</feature>
<evidence type="ECO:0000313" key="8">
    <source>
        <dbReference type="EMBL" id="QAR33046.1"/>
    </source>
</evidence>
<dbReference type="SFLD" id="SFLDS00003">
    <property type="entry name" value="Haloacid_Dehalogenase"/>
    <property type="match status" value="1"/>
</dbReference>
<reference evidence="8 9" key="1">
    <citation type="submission" date="2019-01" db="EMBL/GenBank/DDBJ databases">
        <title>Geovibrio thiophilus DSM 11263, complete genome.</title>
        <authorList>
            <person name="Spring S."/>
            <person name="Bunk B."/>
            <person name="Sproer C."/>
        </authorList>
    </citation>
    <scope>NUCLEOTIDE SEQUENCE [LARGE SCALE GENOMIC DNA]</scope>
    <source>
        <strain evidence="8 9">DSM 11263</strain>
    </source>
</reference>
<feature type="binding site" evidence="7">
    <location>
        <position position="103"/>
    </location>
    <ligand>
        <name>Mg(2+)</name>
        <dbReference type="ChEBI" id="CHEBI:18420"/>
    </ligand>
</feature>
<dbReference type="Gene3D" id="3.40.50.1000">
    <property type="entry name" value="HAD superfamily/HAD-like"/>
    <property type="match status" value="1"/>
</dbReference>
<dbReference type="Proteomes" id="UP000287502">
    <property type="component" value="Chromosome"/>
</dbReference>
<dbReference type="GO" id="GO:0046872">
    <property type="term" value="F:metal ion binding"/>
    <property type="evidence" value="ECO:0007669"/>
    <property type="project" value="UniProtKB-KW"/>
</dbReference>
<dbReference type="NCBIfam" id="TIGR01670">
    <property type="entry name" value="KdsC-phosphatas"/>
    <property type="match status" value="1"/>
</dbReference>
<dbReference type="FunFam" id="3.40.50.1000:FF:000029">
    <property type="entry name" value="3-deoxy-D-manno-octulosonate 8-phosphate phosphatase KdsC"/>
    <property type="match status" value="1"/>
</dbReference>
<dbReference type="SUPFAM" id="SSF56784">
    <property type="entry name" value="HAD-like"/>
    <property type="match status" value="1"/>
</dbReference>
<proteinExistence type="inferred from homology"/>
<dbReference type="InterPro" id="IPR023214">
    <property type="entry name" value="HAD_sf"/>
</dbReference>
<keyword evidence="6 7" id="KW-0460">Magnesium</keyword>
<dbReference type="OrthoDB" id="9805604at2"/>
<dbReference type="GO" id="GO:0008781">
    <property type="term" value="F:N-acylneuraminate cytidylyltransferase activity"/>
    <property type="evidence" value="ECO:0007669"/>
    <property type="project" value="TreeGrafter"/>
</dbReference>
<comment type="cofactor">
    <cofactor evidence="1 7">
        <name>Mg(2+)</name>
        <dbReference type="ChEBI" id="CHEBI:18420"/>
    </cofactor>
</comment>
<evidence type="ECO:0000313" key="9">
    <source>
        <dbReference type="Proteomes" id="UP000287502"/>
    </source>
</evidence>
<dbReference type="PANTHER" id="PTHR21485">
    <property type="entry name" value="HAD SUPERFAMILY MEMBERS CMAS AND KDSC"/>
    <property type="match status" value="1"/>
</dbReference>
<dbReference type="PANTHER" id="PTHR21485:SF3">
    <property type="entry name" value="N-ACYLNEURAMINATE CYTIDYLYLTRANSFERASE"/>
    <property type="match status" value="1"/>
</dbReference>
<gene>
    <name evidence="8" type="ORF">EP073_06375</name>
</gene>
<accession>A0A410JXW0</accession>
<dbReference type="EMBL" id="CP035108">
    <property type="protein sequence ID" value="QAR33046.1"/>
    <property type="molecule type" value="Genomic_DNA"/>
</dbReference>
<keyword evidence="4 7" id="KW-0479">Metal-binding</keyword>
<evidence type="ECO:0000256" key="1">
    <source>
        <dbReference type="ARBA" id="ARBA00001946"/>
    </source>
</evidence>
<organism evidence="8 9">
    <name type="scientific">Geovibrio thiophilus</name>
    <dbReference type="NCBI Taxonomy" id="139438"/>
    <lineage>
        <taxon>Bacteria</taxon>
        <taxon>Pseudomonadati</taxon>
        <taxon>Deferribacterota</taxon>
        <taxon>Deferribacteres</taxon>
        <taxon>Deferribacterales</taxon>
        <taxon>Geovibrionaceae</taxon>
        <taxon>Geovibrio</taxon>
    </lineage>
</organism>